<protein>
    <submittedName>
        <fullName evidence="3">Uncharacterized protein</fullName>
    </submittedName>
</protein>
<evidence type="ECO:0000256" key="1">
    <source>
        <dbReference type="SAM" id="MobiDB-lite"/>
    </source>
</evidence>
<keyword evidence="2" id="KW-0732">Signal</keyword>
<keyword evidence="4" id="KW-1185">Reference proteome</keyword>
<dbReference type="EMBL" id="LNIX01000001">
    <property type="protein sequence ID" value="OXA65206.1"/>
    <property type="molecule type" value="Genomic_DNA"/>
</dbReference>
<feature type="compositionally biased region" description="Low complexity" evidence="1">
    <location>
        <begin position="534"/>
        <end position="543"/>
    </location>
</feature>
<accession>A0A226F8N2</accession>
<reference evidence="3 4" key="1">
    <citation type="submission" date="2015-12" db="EMBL/GenBank/DDBJ databases">
        <title>The genome of Folsomia candida.</title>
        <authorList>
            <person name="Faddeeva A."/>
            <person name="Derks M.F."/>
            <person name="Anvar Y."/>
            <person name="Smit S."/>
            <person name="Van Straalen N."/>
            <person name="Roelofs D."/>
        </authorList>
    </citation>
    <scope>NUCLEOTIDE SEQUENCE [LARGE SCALE GENOMIC DNA]</scope>
    <source>
        <strain evidence="3 4">VU population</strain>
        <tissue evidence="3">Whole body</tissue>
    </source>
</reference>
<feature type="compositionally biased region" description="Basic and acidic residues" evidence="1">
    <location>
        <begin position="493"/>
        <end position="528"/>
    </location>
</feature>
<feature type="signal peptide" evidence="2">
    <location>
        <begin position="1"/>
        <end position="20"/>
    </location>
</feature>
<evidence type="ECO:0000313" key="3">
    <source>
        <dbReference type="EMBL" id="OXA65206.1"/>
    </source>
</evidence>
<evidence type="ECO:0000256" key="2">
    <source>
        <dbReference type="SAM" id="SignalP"/>
    </source>
</evidence>
<dbReference type="OMA" id="GYDPRNH"/>
<feature type="compositionally biased region" description="Basic and acidic residues" evidence="1">
    <location>
        <begin position="437"/>
        <end position="462"/>
    </location>
</feature>
<comment type="caution">
    <text evidence="3">The sequence shown here is derived from an EMBL/GenBank/DDBJ whole genome shotgun (WGS) entry which is preliminary data.</text>
</comment>
<feature type="compositionally biased region" description="Basic and acidic residues" evidence="1">
    <location>
        <begin position="544"/>
        <end position="567"/>
    </location>
</feature>
<feature type="compositionally biased region" description="Acidic residues" evidence="1">
    <location>
        <begin position="601"/>
        <end position="615"/>
    </location>
</feature>
<feature type="chain" id="PRO_5012013920" evidence="2">
    <location>
        <begin position="21"/>
        <end position="658"/>
    </location>
</feature>
<feature type="compositionally biased region" description="Low complexity" evidence="1">
    <location>
        <begin position="334"/>
        <end position="343"/>
    </location>
</feature>
<feature type="compositionally biased region" description="Low complexity" evidence="1">
    <location>
        <begin position="637"/>
        <end position="648"/>
    </location>
</feature>
<sequence>MVGLTGIATMSILFCITVEAMHKNGTEENTTTDKILNSVNSTALGLENQLSELHSTPKVTRHLSPKMFLKEKFLVGVKRPWFSNKLGEKQVIIVKKVEGKAGADDGVSLRYAPRSFDMGIGGLVSNFDLHHQGVLPTSGTPNSLDHLYLPEMITKDFAKPLDFNGLGQFQSDATSSATGDFAYGQPMSFRGNPADFNYNRGEIEHGSMGGMGGPLRPHNSYYGGHPSNNNGDFPPAPPPTYPTRDNYHHHENDRLPPPSPPAKPESPIKPPLQNSPPKQIPENDKERRPNERRGHTDGPPPGYDRVQGDAGFYNIIDLANLINSNGFPLANLQQQASSSSYKGSSHHDGENDDNRNFNDEFQDDENNYGQFGKNRPDFSRGESGGGGDGRRNYGFDGPQKNSEEQGGYEFSYEHPNRGRLQQHNEGQRGRPPHHSHGRPDFDRDRETPSRHNYDNDGNEHGNYRNRFNSPPGGSSTNWNSRNNNKRPGFGGGDRGEQNYHNLDGPRDGSHHDMNYDKDTRNDAAHPEDGPPPNNDYDSNFDYNDVGRKPNSSDRGENNYDDNPRDDVPNNDDDNYDLYNNSNPKNGKGQRGQHHQRPQEQPDFEDDYSSQEDEQFDNSPQKSDSEEQMDSPRKSKNTKTNNTNHRTPNGFNELMGLGA</sequence>
<dbReference type="Proteomes" id="UP000198287">
    <property type="component" value="Unassembled WGS sequence"/>
</dbReference>
<feature type="region of interest" description="Disordered" evidence="1">
    <location>
        <begin position="334"/>
        <end position="658"/>
    </location>
</feature>
<feature type="compositionally biased region" description="Basic and acidic residues" evidence="1">
    <location>
        <begin position="245"/>
        <end position="254"/>
    </location>
</feature>
<evidence type="ECO:0000313" key="4">
    <source>
        <dbReference type="Proteomes" id="UP000198287"/>
    </source>
</evidence>
<name>A0A226F8N2_FOLCA</name>
<feature type="region of interest" description="Disordered" evidence="1">
    <location>
        <begin position="207"/>
        <end position="308"/>
    </location>
</feature>
<proteinExistence type="predicted"/>
<organism evidence="3 4">
    <name type="scientific">Folsomia candida</name>
    <name type="common">Springtail</name>
    <dbReference type="NCBI Taxonomy" id="158441"/>
    <lineage>
        <taxon>Eukaryota</taxon>
        <taxon>Metazoa</taxon>
        <taxon>Ecdysozoa</taxon>
        <taxon>Arthropoda</taxon>
        <taxon>Hexapoda</taxon>
        <taxon>Collembola</taxon>
        <taxon>Entomobryomorpha</taxon>
        <taxon>Isotomoidea</taxon>
        <taxon>Isotomidae</taxon>
        <taxon>Proisotominae</taxon>
        <taxon>Folsomia</taxon>
    </lineage>
</organism>
<feature type="compositionally biased region" description="Basic and acidic residues" evidence="1">
    <location>
        <begin position="345"/>
        <end position="358"/>
    </location>
</feature>
<feature type="compositionally biased region" description="Basic and acidic residues" evidence="1">
    <location>
        <begin position="281"/>
        <end position="296"/>
    </location>
</feature>
<feature type="compositionally biased region" description="Polar residues" evidence="1">
    <location>
        <begin position="465"/>
        <end position="482"/>
    </location>
</feature>
<gene>
    <name evidence="3" type="ORF">Fcan01_02128</name>
</gene>
<dbReference type="AlphaFoldDB" id="A0A226F8N2"/>
<feature type="compositionally biased region" description="Pro residues" evidence="1">
    <location>
        <begin position="255"/>
        <end position="274"/>
    </location>
</feature>